<organism evidence="1">
    <name type="scientific">Tanacetum cinerariifolium</name>
    <name type="common">Dalmatian daisy</name>
    <name type="synonym">Chrysanthemum cinerariifolium</name>
    <dbReference type="NCBI Taxonomy" id="118510"/>
    <lineage>
        <taxon>Eukaryota</taxon>
        <taxon>Viridiplantae</taxon>
        <taxon>Streptophyta</taxon>
        <taxon>Embryophyta</taxon>
        <taxon>Tracheophyta</taxon>
        <taxon>Spermatophyta</taxon>
        <taxon>Magnoliopsida</taxon>
        <taxon>eudicotyledons</taxon>
        <taxon>Gunneridae</taxon>
        <taxon>Pentapetalae</taxon>
        <taxon>asterids</taxon>
        <taxon>campanulids</taxon>
        <taxon>Asterales</taxon>
        <taxon>Asteraceae</taxon>
        <taxon>Asteroideae</taxon>
        <taxon>Anthemideae</taxon>
        <taxon>Anthemidinae</taxon>
        <taxon>Tanacetum</taxon>
    </lineage>
</organism>
<evidence type="ECO:0000313" key="1">
    <source>
        <dbReference type="EMBL" id="GFD55572.1"/>
    </source>
</evidence>
<gene>
    <name evidence="1" type="ORF">Tci_927541</name>
</gene>
<proteinExistence type="predicted"/>
<protein>
    <submittedName>
        <fullName evidence="1">Uncharacterized protein</fullName>
    </submittedName>
</protein>
<comment type="caution">
    <text evidence="1">The sequence shown here is derived from an EMBL/GenBank/DDBJ whole genome shotgun (WGS) entry which is preliminary data.</text>
</comment>
<accession>A0A699X651</accession>
<dbReference type="AlphaFoldDB" id="A0A699X651"/>
<feature type="non-terminal residue" evidence="1">
    <location>
        <position position="1"/>
    </location>
</feature>
<dbReference type="EMBL" id="BKCJ011819383">
    <property type="protein sequence ID" value="GFD55572.1"/>
    <property type="molecule type" value="Genomic_DNA"/>
</dbReference>
<name>A0A699X651_TANCI</name>
<reference evidence="1" key="1">
    <citation type="journal article" date="2019" name="Sci. Rep.">
        <title>Draft genome of Tanacetum cinerariifolium, the natural source of mosquito coil.</title>
        <authorList>
            <person name="Yamashiro T."/>
            <person name="Shiraishi A."/>
            <person name="Satake H."/>
            <person name="Nakayama K."/>
        </authorList>
    </citation>
    <scope>NUCLEOTIDE SEQUENCE</scope>
</reference>
<sequence length="92" mass="10152">AKAVSSIMGIIDNYLGFKMKDAVNVAVKLQSNKLGEEALAENDEILKHIDSNIKAIIKDQVKAQVSKILPKVEKYVTKSLRAELLTRSSDQP</sequence>